<evidence type="ECO:0000259" key="3">
    <source>
        <dbReference type="PROSITE" id="PS50026"/>
    </source>
</evidence>
<feature type="disulfide bond" evidence="2">
    <location>
        <begin position="160"/>
        <end position="169"/>
    </location>
</feature>
<dbReference type="Proteomes" id="UP001159427">
    <property type="component" value="Unassembled WGS sequence"/>
</dbReference>
<dbReference type="EMBL" id="CALNXI010005044">
    <property type="protein sequence ID" value="CAH3196871.1"/>
    <property type="molecule type" value="Genomic_DNA"/>
</dbReference>
<dbReference type="InterPro" id="IPR002035">
    <property type="entry name" value="VWF_A"/>
</dbReference>
<dbReference type="Pfam" id="PF00092">
    <property type="entry name" value="VWA"/>
    <property type="match status" value="1"/>
</dbReference>
<dbReference type="PANTHER" id="PTHR24020">
    <property type="entry name" value="COLLAGEN ALPHA"/>
    <property type="match status" value="1"/>
</dbReference>
<dbReference type="SUPFAM" id="SSF57196">
    <property type="entry name" value="EGF/Laminin"/>
    <property type="match status" value="3"/>
</dbReference>
<evidence type="ECO:0000313" key="5">
    <source>
        <dbReference type="EMBL" id="CAH3196871.1"/>
    </source>
</evidence>
<keyword evidence="2" id="KW-0245">EGF-like domain</keyword>
<dbReference type="PRINTS" id="PR00453">
    <property type="entry name" value="VWFADOMAIN"/>
</dbReference>
<dbReference type="CDD" id="cd00054">
    <property type="entry name" value="EGF_CA"/>
    <property type="match status" value="3"/>
</dbReference>
<sequence>MGIMTNVGKALDKAKEEAQFFSSSKATIIVVLVAWKSNDELGIPAFELKNSSVNIIALGLGLNYLVADLYLLASNSKPDYILTVQFGDLKTFVTVTRDKIYQVANPCSSANCNPGERCVSLYGVNAGYNCIPPASVCYPNLCKNGGNCTITGYSSYNCSCPRGIGGENCTADIFNDCLSEPCQNGGSCENLLGDYRCNCTSGFTGRQCDIVCSFQKFNLVFLVDGSGSIEGQGSGNFQRAKDFVKSIIEEFDISRDGTNIAFVLFASSVQVVFSLNEFYNKADMQQAVQAVPYPAGGTKTGAGLDVVRSQILANLGDRSNLTNIVIVVTDGHSGDDVRAPSSRLRDMNVTIISVGVGCCYDIFNLKDMASDPDDDYVFEATFTTLDTIVGRMRQRICSVVDHCSHKPCANGGTCTSEPSDFICNCTAPWTGKDCWTGEIAHAISSHVTPNQLNTVILFTRFTRKY</sequence>
<feature type="domain" description="VWFA" evidence="4">
    <location>
        <begin position="218"/>
        <end position="396"/>
    </location>
</feature>
<dbReference type="Gene3D" id="2.10.25.10">
    <property type="entry name" value="Laminin"/>
    <property type="match status" value="3"/>
</dbReference>
<dbReference type="SMART" id="SM00179">
    <property type="entry name" value="EGF_CA"/>
    <property type="match status" value="2"/>
</dbReference>
<dbReference type="InterPro" id="IPR001881">
    <property type="entry name" value="EGF-like_Ca-bd_dom"/>
</dbReference>
<dbReference type="InterPro" id="IPR000742">
    <property type="entry name" value="EGF"/>
</dbReference>
<dbReference type="PROSITE" id="PS01186">
    <property type="entry name" value="EGF_2"/>
    <property type="match status" value="1"/>
</dbReference>
<dbReference type="PROSITE" id="PS50234">
    <property type="entry name" value="VWFA"/>
    <property type="match status" value="1"/>
</dbReference>
<dbReference type="Gene3D" id="3.40.50.410">
    <property type="entry name" value="von Willebrand factor, type A domain"/>
    <property type="match status" value="2"/>
</dbReference>
<reference evidence="5 6" key="1">
    <citation type="submission" date="2022-05" db="EMBL/GenBank/DDBJ databases">
        <authorList>
            <consortium name="Genoscope - CEA"/>
            <person name="William W."/>
        </authorList>
    </citation>
    <scope>NUCLEOTIDE SEQUENCE [LARGE SCALE GENOMIC DNA]</scope>
</reference>
<comment type="caution">
    <text evidence="2">Lacks conserved residue(s) required for the propagation of feature annotation.</text>
</comment>
<feature type="domain" description="EGF-like" evidence="3">
    <location>
        <begin position="173"/>
        <end position="209"/>
    </location>
</feature>
<feature type="disulfide bond" evidence="2">
    <location>
        <begin position="199"/>
        <end position="208"/>
    </location>
</feature>
<protein>
    <submittedName>
        <fullName evidence="5">Uncharacterized protein</fullName>
    </submittedName>
</protein>
<dbReference type="PROSITE" id="PS00010">
    <property type="entry name" value="ASX_HYDROXYL"/>
    <property type="match status" value="1"/>
</dbReference>
<evidence type="ECO:0000256" key="1">
    <source>
        <dbReference type="ARBA" id="ARBA00023157"/>
    </source>
</evidence>
<name>A0ABN8T0S8_9CNID</name>
<dbReference type="CDD" id="cd01450">
    <property type="entry name" value="vWFA_subfamily_ECM"/>
    <property type="match status" value="1"/>
</dbReference>
<dbReference type="InterPro" id="IPR000152">
    <property type="entry name" value="EGF-type_Asp/Asn_hydroxyl_site"/>
</dbReference>
<dbReference type="PROSITE" id="PS00022">
    <property type="entry name" value="EGF_1"/>
    <property type="match status" value="3"/>
</dbReference>
<keyword evidence="6" id="KW-1185">Reference proteome</keyword>
<comment type="caution">
    <text evidence="5">The sequence shown here is derived from an EMBL/GenBank/DDBJ whole genome shotgun (WGS) entry which is preliminary data.</text>
</comment>
<gene>
    <name evidence="5" type="ORF">PEVE_00033803</name>
</gene>
<dbReference type="SUPFAM" id="SSF53300">
    <property type="entry name" value="vWA-like"/>
    <property type="match status" value="2"/>
</dbReference>
<keyword evidence="1 2" id="KW-1015">Disulfide bond</keyword>
<feature type="domain" description="EGF-like" evidence="3">
    <location>
        <begin position="133"/>
        <end position="170"/>
    </location>
</feature>
<evidence type="ECO:0000256" key="2">
    <source>
        <dbReference type="PROSITE-ProRule" id="PRU00076"/>
    </source>
</evidence>
<proteinExistence type="predicted"/>
<dbReference type="SMART" id="SM00327">
    <property type="entry name" value="VWA"/>
    <property type="match status" value="1"/>
</dbReference>
<dbReference type="InterPro" id="IPR050525">
    <property type="entry name" value="ECM_Assembly_Org"/>
</dbReference>
<evidence type="ECO:0000259" key="4">
    <source>
        <dbReference type="PROSITE" id="PS50234"/>
    </source>
</evidence>
<dbReference type="PROSITE" id="PS50026">
    <property type="entry name" value="EGF_3"/>
    <property type="match status" value="3"/>
</dbReference>
<accession>A0ABN8T0S8</accession>
<organism evidence="5 6">
    <name type="scientific">Porites evermanni</name>
    <dbReference type="NCBI Taxonomy" id="104178"/>
    <lineage>
        <taxon>Eukaryota</taxon>
        <taxon>Metazoa</taxon>
        <taxon>Cnidaria</taxon>
        <taxon>Anthozoa</taxon>
        <taxon>Hexacorallia</taxon>
        <taxon>Scleractinia</taxon>
        <taxon>Fungiina</taxon>
        <taxon>Poritidae</taxon>
        <taxon>Porites</taxon>
    </lineage>
</organism>
<dbReference type="PANTHER" id="PTHR24020:SF20">
    <property type="entry name" value="PH DOMAIN-CONTAINING PROTEIN"/>
    <property type="match status" value="1"/>
</dbReference>
<evidence type="ECO:0000313" key="6">
    <source>
        <dbReference type="Proteomes" id="UP001159427"/>
    </source>
</evidence>
<feature type="disulfide bond" evidence="2">
    <location>
        <begin position="425"/>
        <end position="434"/>
    </location>
</feature>
<dbReference type="InterPro" id="IPR036465">
    <property type="entry name" value="vWFA_dom_sf"/>
</dbReference>
<feature type="domain" description="EGF-like" evidence="3">
    <location>
        <begin position="399"/>
        <end position="435"/>
    </location>
</feature>
<dbReference type="SMART" id="SM00181">
    <property type="entry name" value="EGF"/>
    <property type="match status" value="3"/>
</dbReference>
<dbReference type="Pfam" id="PF00008">
    <property type="entry name" value="EGF"/>
    <property type="match status" value="2"/>
</dbReference>